<feature type="chain" id="PRO_5046766074" evidence="7">
    <location>
        <begin position="27"/>
        <end position="540"/>
    </location>
</feature>
<evidence type="ECO:0000256" key="4">
    <source>
        <dbReference type="ARBA" id="ARBA00022833"/>
    </source>
</evidence>
<evidence type="ECO:0000256" key="5">
    <source>
        <dbReference type="PROSITE-ProRule" id="PRU00723"/>
    </source>
</evidence>
<proteinExistence type="predicted"/>
<dbReference type="PANTHER" id="PTHR12675">
    <property type="entry name" value="MUSCLEBLIND-LIKE PROTEIN"/>
    <property type="match status" value="1"/>
</dbReference>
<feature type="region of interest" description="Disordered" evidence="6">
    <location>
        <begin position="427"/>
        <end position="456"/>
    </location>
</feature>
<dbReference type="InterPro" id="IPR036855">
    <property type="entry name" value="Znf_CCCH_sf"/>
</dbReference>
<evidence type="ECO:0000256" key="6">
    <source>
        <dbReference type="SAM" id="MobiDB-lite"/>
    </source>
</evidence>
<dbReference type="Proteomes" id="UP001652740">
    <property type="component" value="Unplaced"/>
</dbReference>
<dbReference type="GeneID" id="128199963"/>
<sequence>MLILVRRVFIPLIIFLLVSLRHCAVTVFPFTDSQILEILHQSDFEDDEGDPFTGEDTGNEYVPDRNNASKTSTSSESESKSPPPILKSSRGRDRSRMRACSHAHYSRKCDRTPQFTSAHGGSSSDNQFTWAVKNFTKNLPMLSEPSYSIQDRTNFSKLDYFAQYFDDELIDMIVDKTNQTAVYKTGKSLLITNGSEKSSGDAKYIKFKPSPNFKHMKKYLKSKFEEDKIASASNGTAESSSNKTTENGNKANIQPPLPPYSPPPDSPTNFTFKTEVEDDSYELNSEEKTENGHMKEYSMELKPNKRKKIMCKDFVRGCCKRGEACIYAHELDLDQLNGVYKFCRDFANGKCKRLLCVFVHATTFEKENFFRTGILPPHTLSHLKDINIVRPQCIPGGPPRETVQPVYANSPPDLHTSGAIPPVPLLNIPQSSVNGKHPQDEYQSSSTPSSSISELSRECSESVPSTVVFDNEPTPEECLGCEVYKIRYQQQLAKRDALLKSTKALDENIAKLSKKKNWLTAVLKVMLSGPDTYSNSDTSA</sequence>
<reference evidence="10" key="1">
    <citation type="submission" date="2025-08" db="UniProtKB">
        <authorList>
            <consortium name="RefSeq"/>
        </authorList>
    </citation>
    <scope>IDENTIFICATION</scope>
    <source>
        <tissue evidence="10">Whole larvae</tissue>
    </source>
</reference>
<evidence type="ECO:0000313" key="10">
    <source>
        <dbReference type="RefSeq" id="XP_052751486.1"/>
    </source>
</evidence>
<dbReference type="PANTHER" id="PTHR12675:SF6">
    <property type="entry name" value="ZINC FINGER CCCH DOMAIN-CONTAINING PROTEIN 10"/>
    <property type="match status" value="1"/>
</dbReference>
<feature type="compositionally biased region" description="Low complexity" evidence="6">
    <location>
        <begin position="441"/>
        <end position="454"/>
    </location>
</feature>
<organism evidence="9 10">
    <name type="scientific">Galleria mellonella</name>
    <name type="common">Greater wax moth</name>
    <dbReference type="NCBI Taxonomy" id="7137"/>
    <lineage>
        <taxon>Eukaryota</taxon>
        <taxon>Metazoa</taxon>
        <taxon>Ecdysozoa</taxon>
        <taxon>Arthropoda</taxon>
        <taxon>Hexapoda</taxon>
        <taxon>Insecta</taxon>
        <taxon>Pterygota</taxon>
        <taxon>Neoptera</taxon>
        <taxon>Endopterygota</taxon>
        <taxon>Lepidoptera</taxon>
        <taxon>Glossata</taxon>
        <taxon>Ditrysia</taxon>
        <taxon>Pyraloidea</taxon>
        <taxon>Pyralidae</taxon>
        <taxon>Galleriinae</taxon>
        <taxon>Galleria</taxon>
    </lineage>
</organism>
<accession>A0ABM3MJC5</accession>
<dbReference type="SMART" id="SM00356">
    <property type="entry name" value="ZnF_C3H1"/>
    <property type="match status" value="2"/>
</dbReference>
<keyword evidence="4 5" id="KW-0862">Zinc</keyword>
<feature type="domain" description="C3H1-type" evidence="8">
    <location>
        <begin position="305"/>
        <end position="332"/>
    </location>
</feature>
<feature type="zinc finger region" description="C3H1-type" evidence="5">
    <location>
        <begin position="305"/>
        <end position="332"/>
    </location>
</feature>
<keyword evidence="9" id="KW-1185">Reference proteome</keyword>
<feature type="compositionally biased region" description="Polar residues" evidence="6">
    <location>
        <begin position="231"/>
        <end position="252"/>
    </location>
</feature>
<keyword evidence="2" id="KW-0677">Repeat</keyword>
<keyword evidence="1 5" id="KW-0479">Metal-binding</keyword>
<feature type="signal peptide" evidence="7">
    <location>
        <begin position="1"/>
        <end position="26"/>
    </location>
</feature>
<keyword evidence="3 5" id="KW-0863">Zinc-finger</keyword>
<feature type="region of interest" description="Disordered" evidence="6">
    <location>
        <begin position="230"/>
        <end position="272"/>
    </location>
</feature>
<evidence type="ECO:0000256" key="2">
    <source>
        <dbReference type="ARBA" id="ARBA00022737"/>
    </source>
</evidence>
<evidence type="ECO:0000259" key="8">
    <source>
        <dbReference type="PROSITE" id="PS50103"/>
    </source>
</evidence>
<keyword evidence="7" id="KW-0732">Signal</keyword>
<dbReference type="InterPro" id="IPR000571">
    <property type="entry name" value="Znf_CCCH"/>
</dbReference>
<evidence type="ECO:0000256" key="1">
    <source>
        <dbReference type="ARBA" id="ARBA00022723"/>
    </source>
</evidence>
<evidence type="ECO:0000256" key="3">
    <source>
        <dbReference type="ARBA" id="ARBA00022771"/>
    </source>
</evidence>
<evidence type="ECO:0000313" key="9">
    <source>
        <dbReference type="Proteomes" id="UP001652740"/>
    </source>
</evidence>
<name>A0ABM3MJC5_GALME</name>
<dbReference type="SUPFAM" id="SSF90229">
    <property type="entry name" value="CCCH zinc finger"/>
    <property type="match status" value="1"/>
</dbReference>
<protein>
    <submittedName>
        <fullName evidence="10">Uncharacterized protein LOC128199963 isoform X1</fullName>
    </submittedName>
</protein>
<dbReference type="PROSITE" id="PS50103">
    <property type="entry name" value="ZF_C3H1"/>
    <property type="match status" value="1"/>
</dbReference>
<gene>
    <name evidence="10" type="primary">LOC128199963</name>
</gene>
<feature type="compositionally biased region" description="Pro residues" evidence="6">
    <location>
        <begin position="255"/>
        <end position="266"/>
    </location>
</feature>
<dbReference type="RefSeq" id="XP_052751486.1">
    <property type="nucleotide sequence ID" value="XM_052895526.1"/>
</dbReference>
<feature type="region of interest" description="Disordered" evidence="6">
    <location>
        <begin position="46"/>
        <end position="105"/>
    </location>
</feature>
<dbReference type="Gene3D" id="3.30.1370.210">
    <property type="match status" value="1"/>
</dbReference>
<evidence type="ECO:0000256" key="7">
    <source>
        <dbReference type="SAM" id="SignalP"/>
    </source>
</evidence>